<dbReference type="AlphaFoldDB" id="X1ATS8"/>
<dbReference type="InterPro" id="IPR032466">
    <property type="entry name" value="Metal_Hydrolase"/>
</dbReference>
<dbReference type="SUPFAM" id="SSF51556">
    <property type="entry name" value="Metallo-dependent hydrolases"/>
    <property type="match status" value="1"/>
</dbReference>
<sequence length="438" mass="51098">MEKIFKEVFDYVEELEIIDTHEHLPSKEELRDKDADILKEYLSHYFNRDLISAGLPLEDYQKIIEEKLPIMEKWKMVEKYWESSRFTGYGRALDITAKGLYDIEKIDKSTIEELNSRFLKTLKPGYFKKVLKDKCKIATSLLNVETLDREHDPKEERSIYCDRNLYSPVYTISDCIFPNLWSIIDKLEKQSGVKITSFNCWLEAVEALINKAYKLGAVALKNPLAYQRTLKYERTSGSRAEEEFNSIFKVKHFGDWIVRPISTEKNFQDYMFHFILDIANKKNLIIQVHTGIQEGNGNILSNSNPELLSNLFLEYPDVTFDIFHISYPYQNELTVLAKNYPNVYIDMCWAHIVSPNASVKSLIEWIDTVPLNKISAFGGDYLFVDGVYGHQYMARVNIAKALSIKVKEGIFDINKAKEISKMLFYDNPLKIFRLDKKL</sequence>
<dbReference type="Pfam" id="PF04909">
    <property type="entry name" value="Amidohydro_2"/>
    <property type="match status" value="1"/>
</dbReference>
<dbReference type="EMBL" id="BART01000068">
    <property type="protein sequence ID" value="GAG63266.1"/>
    <property type="molecule type" value="Genomic_DNA"/>
</dbReference>
<dbReference type="InterPro" id="IPR006680">
    <property type="entry name" value="Amidohydro-rel"/>
</dbReference>
<feature type="domain" description="Amidohydrolase-related" evidence="1">
    <location>
        <begin position="275"/>
        <end position="434"/>
    </location>
</feature>
<name>X1ATS8_9ZZZZ</name>
<organism evidence="2">
    <name type="scientific">marine sediment metagenome</name>
    <dbReference type="NCBI Taxonomy" id="412755"/>
    <lineage>
        <taxon>unclassified sequences</taxon>
        <taxon>metagenomes</taxon>
        <taxon>ecological metagenomes</taxon>
    </lineage>
</organism>
<dbReference type="PANTHER" id="PTHR43383:SF2">
    <property type="entry name" value="AMIDOHYDROLASE 2 FAMILY PROTEIN"/>
    <property type="match status" value="1"/>
</dbReference>
<evidence type="ECO:0000313" key="2">
    <source>
        <dbReference type="EMBL" id="GAG63266.1"/>
    </source>
</evidence>
<accession>X1ATS8</accession>
<dbReference type="Gene3D" id="3.20.20.140">
    <property type="entry name" value="Metal-dependent hydrolases"/>
    <property type="match status" value="1"/>
</dbReference>
<comment type="caution">
    <text evidence="2">The sequence shown here is derived from an EMBL/GenBank/DDBJ whole genome shotgun (WGS) entry which is preliminary data.</text>
</comment>
<gene>
    <name evidence="2" type="ORF">S01H4_00489</name>
</gene>
<proteinExistence type="predicted"/>
<reference evidence="2" key="1">
    <citation type="journal article" date="2014" name="Front. Microbiol.">
        <title>High frequency of phylogenetically diverse reductive dehalogenase-homologous genes in deep subseafloor sedimentary metagenomes.</title>
        <authorList>
            <person name="Kawai M."/>
            <person name="Futagami T."/>
            <person name="Toyoda A."/>
            <person name="Takaki Y."/>
            <person name="Nishi S."/>
            <person name="Hori S."/>
            <person name="Arai W."/>
            <person name="Tsubouchi T."/>
            <person name="Morono Y."/>
            <person name="Uchiyama I."/>
            <person name="Ito T."/>
            <person name="Fujiyama A."/>
            <person name="Inagaki F."/>
            <person name="Takami H."/>
        </authorList>
    </citation>
    <scope>NUCLEOTIDE SEQUENCE</scope>
    <source>
        <strain evidence="2">Expedition CK06-06</strain>
    </source>
</reference>
<evidence type="ECO:0000259" key="1">
    <source>
        <dbReference type="Pfam" id="PF04909"/>
    </source>
</evidence>
<dbReference type="GO" id="GO:0016787">
    <property type="term" value="F:hydrolase activity"/>
    <property type="evidence" value="ECO:0007669"/>
    <property type="project" value="InterPro"/>
</dbReference>
<protein>
    <recommendedName>
        <fullName evidence="1">Amidohydrolase-related domain-containing protein</fullName>
    </recommendedName>
</protein>
<dbReference type="PANTHER" id="PTHR43383">
    <property type="entry name" value="NODULIN 6"/>
    <property type="match status" value="1"/>
</dbReference>